<dbReference type="OMA" id="RREWLWN"/>
<accession>A0A090KTN0</accession>
<dbReference type="Pfam" id="PF00328">
    <property type="entry name" value="His_Phos_2"/>
    <property type="match status" value="1"/>
</dbReference>
<evidence type="ECO:0000313" key="10">
    <source>
        <dbReference type="WBParaSite" id="SRAE_X000253400.1"/>
    </source>
</evidence>
<organism evidence="8">
    <name type="scientific">Strongyloides ratti</name>
    <name type="common">Parasitic roundworm</name>
    <dbReference type="NCBI Taxonomy" id="34506"/>
    <lineage>
        <taxon>Eukaryota</taxon>
        <taxon>Metazoa</taxon>
        <taxon>Ecdysozoa</taxon>
        <taxon>Nematoda</taxon>
        <taxon>Chromadorea</taxon>
        <taxon>Rhabditida</taxon>
        <taxon>Tylenchina</taxon>
        <taxon>Panagrolaimomorpha</taxon>
        <taxon>Strongyloidoidea</taxon>
        <taxon>Strongyloididae</taxon>
        <taxon>Strongyloides</taxon>
    </lineage>
</organism>
<keyword evidence="4" id="KW-0732">Signal</keyword>
<dbReference type="EMBL" id="LN609401">
    <property type="protein sequence ID" value="CEF60751.1"/>
    <property type="molecule type" value="Genomic_DNA"/>
</dbReference>
<dbReference type="GO" id="GO:0003993">
    <property type="term" value="F:acid phosphatase activity"/>
    <property type="evidence" value="ECO:0007669"/>
    <property type="project" value="UniProtKB-EC"/>
</dbReference>
<dbReference type="SUPFAM" id="SSF53254">
    <property type="entry name" value="Phosphoglycerate mutase-like"/>
    <property type="match status" value="1"/>
</dbReference>
<evidence type="ECO:0000256" key="1">
    <source>
        <dbReference type="ARBA" id="ARBA00000032"/>
    </source>
</evidence>
<keyword evidence="5" id="KW-0378">Hydrolase</keyword>
<keyword evidence="9" id="KW-1185">Reference proteome</keyword>
<dbReference type="GeneID" id="36385615"/>
<dbReference type="RefSeq" id="XP_024499960.1">
    <property type="nucleotide sequence ID" value="XM_024645704.1"/>
</dbReference>
<evidence type="ECO:0000313" key="11">
    <source>
        <dbReference type="WormBase" id="SRAE_X000253400"/>
    </source>
</evidence>
<dbReference type="EC" id="3.1.3.2" evidence="3"/>
<dbReference type="OrthoDB" id="258392at2759"/>
<dbReference type="Proteomes" id="UP000035682">
    <property type="component" value="Unplaced"/>
</dbReference>
<gene>
    <name evidence="8 10 11" type="ORF">SRAE_X000253400</name>
</gene>
<dbReference type="WBParaSite" id="SRAE_X000253400.1">
    <property type="protein sequence ID" value="SRAE_X000253400.1"/>
    <property type="gene ID" value="WBGene00268121"/>
</dbReference>
<sequence>MKIEEDIYIIVSPNLKHCFIRLYFNKLYVIKLHLPLAYCSDNATLIFIQGIWRHGDRSPTEKYPGSLNDENEWPQGWGQLSPLGMKEHVLLGKKIKNRYYDQLKFVNKKYYSHDIYVRSTDVNRTIISAISNFIGFYKNSVDKNDVPNIPDWPSSYIPIPVHTINDDIDIIANPDSQCPRRYVLYDLLKETPEYKNLTQKCDKILKYLSTNTNTTITLENLWIVRDGIFIEKTNNKKLPKWLNDSIFSEIEECDDTMDDLENGYNIAPYKNLDIGLEISKLRGGAMLNEIVNRMEVKKKCNEKDKSVEGNYVCNLKYYVYSAHDTTVASFLTVLGKGVKSQLVPYGLPHYSAATFIELWYDNDKKDYFVKTLYVYPPNGTFGIDLEEKKFCKFNETSLENPNENNFCDFTKILPNNANGLMTLDQFSKNAQPYNIQSYSSLCLNTNVNFGNGNNAVKTTAVSSFIMFVCIFMQFILSK</sequence>
<dbReference type="WormBase" id="SRAE_X000253400">
    <property type="protein sequence ID" value="SRP10193"/>
    <property type="gene ID" value="WBGene00268121"/>
</dbReference>
<comment type="catalytic activity">
    <reaction evidence="1">
        <text>a phosphate monoester + H2O = an alcohol + phosphate</text>
        <dbReference type="Rhea" id="RHEA:15017"/>
        <dbReference type="ChEBI" id="CHEBI:15377"/>
        <dbReference type="ChEBI" id="CHEBI:30879"/>
        <dbReference type="ChEBI" id="CHEBI:43474"/>
        <dbReference type="ChEBI" id="CHEBI:67140"/>
        <dbReference type="EC" id="3.1.3.2"/>
    </reaction>
</comment>
<reference evidence="10" key="3">
    <citation type="submission" date="2020-12" db="UniProtKB">
        <authorList>
            <consortium name="WormBaseParasite"/>
        </authorList>
    </citation>
    <scope>IDENTIFICATION</scope>
</reference>
<evidence type="ECO:0000313" key="9">
    <source>
        <dbReference type="Proteomes" id="UP000035682"/>
    </source>
</evidence>
<reference evidence="9" key="2">
    <citation type="submission" date="2014-09" db="EMBL/GenBank/DDBJ databases">
        <authorList>
            <person name="Martin A.A."/>
        </authorList>
    </citation>
    <scope>NUCLEOTIDE SEQUENCE</scope>
    <source>
        <strain evidence="9">ED321</strain>
    </source>
</reference>
<dbReference type="PANTHER" id="PTHR11567:SF211">
    <property type="entry name" value="PROSTATIC ACID PHOSPHATASE"/>
    <property type="match status" value="1"/>
</dbReference>
<evidence type="ECO:0000256" key="7">
    <source>
        <dbReference type="ARBA" id="ARBA00023180"/>
    </source>
</evidence>
<name>A0A090KTN0_STRRB</name>
<dbReference type="PANTHER" id="PTHR11567">
    <property type="entry name" value="ACID PHOSPHATASE-RELATED"/>
    <property type="match status" value="1"/>
</dbReference>
<dbReference type="Gene3D" id="3.40.50.1240">
    <property type="entry name" value="Phosphoglycerate mutase-like"/>
    <property type="match status" value="1"/>
</dbReference>
<dbReference type="InterPro" id="IPR033379">
    <property type="entry name" value="Acid_Pase_AS"/>
</dbReference>
<evidence type="ECO:0000256" key="3">
    <source>
        <dbReference type="ARBA" id="ARBA00012646"/>
    </source>
</evidence>
<dbReference type="CDD" id="cd07061">
    <property type="entry name" value="HP_HAP_like"/>
    <property type="match status" value="1"/>
</dbReference>
<dbReference type="InterPro" id="IPR000560">
    <property type="entry name" value="His_Pase_clade-2"/>
</dbReference>
<protein>
    <recommendedName>
        <fullName evidence="3">acid phosphatase</fullName>
        <ecNumber evidence="3">3.1.3.2</ecNumber>
    </recommendedName>
</protein>
<evidence type="ECO:0000256" key="2">
    <source>
        <dbReference type="ARBA" id="ARBA00005375"/>
    </source>
</evidence>
<dbReference type="PROSITE" id="PS00616">
    <property type="entry name" value="HIS_ACID_PHOSPHAT_1"/>
    <property type="match status" value="1"/>
</dbReference>
<proteinExistence type="inferred from homology"/>
<evidence type="ECO:0000256" key="6">
    <source>
        <dbReference type="ARBA" id="ARBA00023157"/>
    </source>
</evidence>
<evidence type="ECO:0000256" key="5">
    <source>
        <dbReference type="ARBA" id="ARBA00022801"/>
    </source>
</evidence>
<comment type="similarity">
    <text evidence="2">Belongs to the histidine acid phosphatase family.</text>
</comment>
<keyword evidence="7" id="KW-0325">Glycoprotein</keyword>
<keyword evidence="6" id="KW-1015">Disulfide bond</keyword>
<dbReference type="InterPro" id="IPR050645">
    <property type="entry name" value="Histidine_acid_phosphatase"/>
</dbReference>
<evidence type="ECO:0000313" key="8">
    <source>
        <dbReference type="EMBL" id="CEF60751.1"/>
    </source>
</evidence>
<dbReference type="InterPro" id="IPR029033">
    <property type="entry name" value="His_PPase_superfam"/>
</dbReference>
<evidence type="ECO:0000256" key="4">
    <source>
        <dbReference type="ARBA" id="ARBA00022729"/>
    </source>
</evidence>
<reference evidence="8" key="1">
    <citation type="submission" date="2014-09" db="EMBL/GenBank/DDBJ databases">
        <authorList>
            <person name="Aslett A.Martin."/>
        </authorList>
    </citation>
    <scope>NUCLEOTIDE SEQUENCE</scope>
    <source>
        <strain evidence="8">ED321 Heterogonic</strain>
    </source>
</reference>
<dbReference type="AlphaFoldDB" id="A0A090KTN0"/>
<dbReference type="CTD" id="36385615"/>